<dbReference type="SUPFAM" id="SSF48264">
    <property type="entry name" value="Cytochrome P450"/>
    <property type="match status" value="1"/>
</dbReference>
<dbReference type="InterPro" id="IPR036396">
    <property type="entry name" value="Cyt_P450_sf"/>
</dbReference>
<evidence type="ECO:0000256" key="3">
    <source>
        <dbReference type="ARBA" id="ARBA00022723"/>
    </source>
</evidence>
<evidence type="ECO:0000259" key="9">
    <source>
        <dbReference type="Pfam" id="PF13649"/>
    </source>
</evidence>
<dbReference type="Pfam" id="PF13649">
    <property type="entry name" value="Methyltransf_25"/>
    <property type="match status" value="1"/>
</dbReference>
<dbReference type="AlphaFoldDB" id="A0A1S9DYA6"/>
<evidence type="ECO:0000256" key="2">
    <source>
        <dbReference type="ARBA" id="ARBA00010617"/>
    </source>
</evidence>
<dbReference type="Gene3D" id="3.40.50.150">
    <property type="entry name" value="Vaccinia Virus protein VP39"/>
    <property type="match status" value="1"/>
</dbReference>
<keyword evidence="4" id="KW-0560">Oxidoreductase</keyword>
<name>A0A1S9DYA6_ASPOZ</name>
<feature type="domain" description="Methyltransferase" evidence="9">
    <location>
        <begin position="575"/>
        <end position="675"/>
    </location>
</feature>
<dbReference type="GO" id="GO:0005506">
    <property type="term" value="F:iron ion binding"/>
    <property type="evidence" value="ECO:0007669"/>
    <property type="project" value="InterPro"/>
</dbReference>
<keyword evidence="8" id="KW-0812">Transmembrane</keyword>
<feature type="binding site" description="axial binding residue" evidence="7">
    <location>
        <position position="489"/>
    </location>
    <ligand>
        <name>heme</name>
        <dbReference type="ChEBI" id="CHEBI:30413"/>
    </ligand>
    <ligandPart>
        <name>Fe</name>
        <dbReference type="ChEBI" id="CHEBI:18248"/>
    </ligandPart>
</feature>
<dbReference type="PANTHER" id="PTHR46206:SF7">
    <property type="entry name" value="P450, PUTATIVE (EUROFUNG)-RELATED"/>
    <property type="match status" value="1"/>
</dbReference>
<dbReference type="eggNOG" id="KOG0158">
    <property type="taxonomic scope" value="Eukaryota"/>
</dbReference>
<keyword evidence="3 7" id="KW-0479">Metal-binding</keyword>
<evidence type="ECO:0000256" key="5">
    <source>
        <dbReference type="ARBA" id="ARBA00023004"/>
    </source>
</evidence>
<dbReference type="Gene3D" id="1.10.630.10">
    <property type="entry name" value="Cytochrome P450"/>
    <property type="match status" value="1"/>
</dbReference>
<evidence type="ECO:0000256" key="6">
    <source>
        <dbReference type="ARBA" id="ARBA00023033"/>
    </source>
</evidence>
<evidence type="ECO:0000313" key="11">
    <source>
        <dbReference type="Proteomes" id="UP000190312"/>
    </source>
</evidence>
<evidence type="ECO:0000313" key="10">
    <source>
        <dbReference type="EMBL" id="OOO14039.1"/>
    </source>
</evidence>
<gene>
    <name evidence="10" type="ORF">OAory_01026340</name>
</gene>
<feature type="transmembrane region" description="Helical" evidence="8">
    <location>
        <begin position="18"/>
        <end position="38"/>
    </location>
</feature>
<feature type="transmembrane region" description="Helical" evidence="8">
    <location>
        <begin position="326"/>
        <end position="349"/>
    </location>
</feature>
<dbReference type="Proteomes" id="UP000190312">
    <property type="component" value="Unassembled WGS sequence"/>
</dbReference>
<dbReference type="PANTHER" id="PTHR46206">
    <property type="entry name" value="CYTOCHROME P450"/>
    <property type="match status" value="1"/>
</dbReference>
<dbReference type="SUPFAM" id="SSF53335">
    <property type="entry name" value="S-adenosyl-L-methionine-dependent methyltransferases"/>
    <property type="match status" value="1"/>
</dbReference>
<dbReference type="CDD" id="cd11041">
    <property type="entry name" value="CYP503A1-like"/>
    <property type="match status" value="1"/>
</dbReference>
<comment type="caution">
    <text evidence="10">The sequence shown here is derived from an EMBL/GenBank/DDBJ whole genome shotgun (WGS) entry which is preliminary data.</text>
</comment>
<reference evidence="10 11" key="1">
    <citation type="submission" date="2016-10" db="EMBL/GenBank/DDBJ databases">
        <title>Genome sequencing of Aspergillus oryzae BCC7051.</title>
        <authorList>
            <person name="Thammarongtham C."/>
            <person name="Vorapreeda T."/>
            <person name="Nookaew I."/>
            <person name="Srisuk T."/>
            <person name="Land M."/>
            <person name="Jeennor S."/>
            <person name="Laoteng K."/>
        </authorList>
    </citation>
    <scope>NUCLEOTIDE SEQUENCE [LARGE SCALE GENOMIC DNA]</scope>
    <source>
        <strain evidence="10 11">BCC7051</strain>
    </source>
</reference>
<dbReference type="CDD" id="cd02440">
    <property type="entry name" value="AdoMet_MTases"/>
    <property type="match status" value="1"/>
</dbReference>
<dbReference type="Pfam" id="PF00067">
    <property type="entry name" value="p450"/>
    <property type="match status" value="1"/>
</dbReference>
<evidence type="ECO:0000256" key="8">
    <source>
        <dbReference type="SAM" id="Phobius"/>
    </source>
</evidence>
<dbReference type="VEuPathDB" id="FungiDB:AO090023000447"/>
<sequence length="812" mass="91777">MMAIQSTLEMCHLAESGVYLILVTFGVGLLFGLIVLTSDYLDGWLRRRALGDIPFVDEGSNMSACLRWWSRKFDCDKEYAEAYKQYSKTGKPYATRLKNNDHGIVLPLNSTKEWRTLPHDQLSFLHALSEFADLYMHTNITDRTPLHAVHYCNNTKTLSRFNRLMVDATDRALPLIVGKDTESEWKRANAFHTILSLCSTVAMSVLLGPEFSMDTSLIQTIMMYNTAIMPSCAKRTSYPRILRPFVWRLSPLCRAVKSDLLKTKIKLIPEIKHRIDIARSKKWWLEEGPMSLLDGLIETAFEKGCLSRSSDRGDDDQQVALLAEEIIFYHFELSMPVVFFIIFAVYVIMNNKEYLTPLREEISEALKLSGGSFTLDTLNHAPKLASFVKETCRLYDISCSTVQVPTLSLVTSFRRVMKPIHLESINLSLKPGTIIMAPGRDVHLDPDYYDNPTTFNGYRFYDASRGTCTPHISTTSPTFLTFSHGISACPARVLATQITRTIFIMFLLKFDVELAHEEMPAYGFANGPAYLPNPSVMIRRFAALYELGGKITELFAKELISQSGLPWSSQEPLVILDNACGTGAVSSVLHHTIGNDKKANWHLTCGDKSENMLHYTRQKMLQEEWHNAEVKIVNAQDTRLPSAHFTHIFTAFAFNLFPDDKSAMKECVRILQPGGILAISTWKSTIWVCTLSAAITNLSGDLPAPSEKEIHGVYNVGWDEEASVRAKFEQAGFNDIKVRKVIKEYLVPVNQFVESCTILIPTIVNIFWTQDQRDQYESELPMAVHRYVEGKYGRDGMASMEAEAIIATGHKH</sequence>
<dbReference type="GO" id="GO:0020037">
    <property type="term" value="F:heme binding"/>
    <property type="evidence" value="ECO:0007669"/>
    <property type="project" value="InterPro"/>
</dbReference>
<dbReference type="GO" id="GO:0004497">
    <property type="term" value="F:monooxygenase activity"/>
    <property type="evidence" value="ECO:0007669"/>
    <property type="project" value="UniProtKB-KW"/>
</dbReference>
<accession>A0A1S9DYA6</accession>
<protein>
    <submittedName>
        <fullName evidence="10">Cytochrome P450</fullName>
    </submittedName>
</protein>
<organism evidence="10 11">
    <name type="scientific">Aspergillus oryzae</name>
    <name type="common">Yellow koji mold</name>
    <dbReference type="NCBI Taxonomy" id="5062"/>
    <lineage>
        <taxon>Eukaryota</taxon>
        <taxon>Fungi</taxon>
        <taxon>Dikarya</taxon>
        <taxon>Ascomycota</taxon>
        <taxon>Pezizomycotina</taxon>
        <taxon>Eurotiomycetes</taxon>
        <taxon>Eurotiomycetidae</taxon>
        <taxon>Eurotiales</taxon>
        <taxon>Aspergillaceae</taxon>
        <taxon>Aspergillus</taxon>
        <taxon>Aspergillus subgen. Circumdati</taxon>
    </lineage>
</organism>
<keyword evidence="8" id="KW-0472">Membrane</keyword>
<keyword evidence="6" id="KW-0503">Monooxygenase</keyword>
<comment type="cofactor">
    <cofactor evidence="1 7">
        <name>heme</name>
        <dbReference type="ChEBI" id="CHEBI:30413"/>
    </cofactor>
</comment>
<dbReference type="InterPro" id="IPR002403">
    <property type="entry name" value="Cyt_P450_E_grp-IV"/>
</dbReference>
<dbReference type="GO" id="GO:0016705">
    <property type="term" value="F:oxidoreductase activity, acting on paired donors, with incorporation or reduction of molecular oxygen"/>
    <property type="evidence" value="ECO:0007669"/>
    <property type="project" value="InterPro"/>
</dbReference>
<evidence type="ECO:0000256" key="1">
    <source>
        <dbReference type="ARBA" id="ARBA00001971"/>
    </source>
</evidence>
<evidence type="ECO:0000256" key="7">
    <source>
        <dbReference type="PIRSR" id="PIRSR602403-1"/>
    </source>
</evidence>
<proteinExistence type="inferred from homology"/>
<keyword evidence="7" id="KW-0349">Heme</keyword>
<comment type="similarity">
    <text evidence="2">Belongs to the cytochrome P450 family.</text>
</comment>
<evidence type="ECO:0000256" key="4">
    <source>
        <dbReference type="ARBA" id="ARBA00023002"/>
    </source>
</evidence>
<dbReference type="OrthoDB" id="1844152at2759"/>
<dbReference type="InterPro" id="IPR029063">
    <property type="entry name" value="SAM-dependent_MTases_sf"/>
</dbReference>
<dbReference type="InterPro" id="IPR041698">
    <property type="entry name" value="Methyltransf_25"/>
</dbReference>
<keyword evidence="5 7" id="KW-0408">Iron</keyword>
<dbReference type="GO" id="GO:0019748">
    <property type="term" value="P:secondary metabolic process"/>
    <property type="evidence" value="ECO:0007669"/>
    <property type="project" value="UniProtKB-ARBA"/>
</dbReference>
<dbReference type="EMBL" id="MKZY01000001">
    <property type="protein sequence ID" value="OOO14039.1"/>
    <property type="molecule type" value="Genomic_DNA"/>
</dbReference>
<keyword evidence="8" id="KW-1133">Transmembrane helix</keyword>
<dbReference type="InterPro" id="IPR001128">
    <property type="entry name" value="Cyt_P450"/>
</dbReference>
<dbReference type="PRINTS" id="PR00465">
    <property type="entry name" value="EP450IV"/>
</dbReference>